<reference evidence="2" key="2">
    <citation type="submission" date="2017-02" db="EMBL/GenBank/DDBJ databases">
        <title>Sunflower complete genome.</title>
        <authorList>
            <person name="Langlade N."/>
            <person name="Munos S."/>
        </authorList>
    </citation>
    <scope>NUCLEOTIDE SEQUENCE [LARGE SCALE GENOMIC DNA]</scope>
    <source>
        <tissue evidence="2">Leaves</tissue>
    </source>
</reference>
<proteinExistence type="predicted"/>
<accession>A0A251RPX9</accession>
<dbReference type="InParanoid" id="A0A251RPX9"/>
<protein>
    <submittedName>
        <fullName evidence="2">Uncharacterized protein</fullName>
    </submittedName>
</protein>
<keyword evidence="3" id="KW-1185">Reference proteome</keyword>
<evidence type="ECO:0000313" key="2">
    <source>
        <dbReference type="EMBL" id="OTF86563.1"/>
    </source>
</evidence>
<dbReference type="Proteomes" id="UP000215914">
    <property type="component" value="Chromosome 17"/>
</dbReference>
<evidence type="ECO:0000313" key="1">
    <source>
        <dbReference type="EMBL" id="KAF5759878.1"/>
    </source>
</evidence>
<evidence type="ECO:0000313" key="3">
    <source>
        <dbReference type="Proteomes" id="UP000215914"/>
    </source>
</evidence>
<gene>
    <name evidence="2" type="ORF">HannXRQ_Chr17g0552101</name>
    <name evidence="1" type="ORF">HanXRQr2_Chr16g0746721</name>
</gene>
<sequence>MVSLSEQQRWWFGRWQPISSKLVVLWESIGVVTDMGVEVERKDRRIGDRRAAPPLTVAAVELNGGRPATELRRRLWWSSVASPRSISVQQERG</sequence>
<reference evidence="1 3" key="1">
    <citation type="journal article" date="2017" name="Nature">
        <title>The sunflower genome provides insights into oil metabolism, flowering and Asterid evolution.</title>
        <authorList>
            <person name="Badouin H."/>
            <person name="Gouzy J."/>
            <person name="Grassa C.J."/>
            <person name="Murat F."/>
            <person name="Staton S.E."/>
            <person name="Cottret L."/>
            <person name="Lelandais-Briere C."/>
            <person name="Owens G.L."/>
            <person name="Carrere S."/>
            <person name="Mayjonade B."/>
            <person name="Legrand L."/>
            <person name="Gill N."/>
            <person name="Kane N.C."/>
            <person name="Bowers J.E."/>
            <person name="Hubner S."/>
            <person name="Bellec A."/>
            <person name="Berard A."/>
            <person name="Berges H."/>
            <person name="Blanchet N."/>
            <person name="Boniface M.C."/>
            <person name="Brunel D."/>
            <person name="Catrice O."/>
            <person name="Chaidir N."/>
            <person name="Claudel C."/>
            <person name="Donnadieu C."/>
            <person name="Faraut T."/>
            <person name="Fievet G."/>
            <person name="Helmstetter N."/>
            <person name="King M."/>
            <person name="Knapp S.J."/>
            <person name="Lai Z."/>
            <person name="Le Paslier M.C."/>
            <person name="Lippi Y."/>
            <person name="Lorenzon L."/>
            <person name="Mandel J.R."/>
            <person name="Marage G."/>
            <person name="Marchand G."/>
            <person name="Marquand E."/>
            <person name="Bret-Mestries E."/>
            <person name="Morien E."/>
            <person name="Nambeesan S."/>
            <person name="Nguyen T."/>
            <person name="Pegot-Espagnet P."/>
            <person name="Pouilly N."/>
            <person name="Raftis F."/>
            <person name="Sallet E."/>
            <person name="Schiex T."/>
            <person name="Thomas J."/>
            <person name="Vandecasteele C."/>
            <person name="Vares D."/>
            <person name="Vear F."/>
            <person name="Vautrin S."/>
            <person name="Crespi M."/>
            <person name="Mangin B."/>
            <person name="Burke J.M."/>
            <person name="Salse J."/>
            <person name="Munos S."/>
            <person name="Vincourt P."/>
            <person name="Rieseberg L.H."/>
            <person name="Langlade N.B."/>
        </authorList>
    </citation>
    <scope>NUCLEOTIDE SEQUENCE [LARGE SCALE GENOMIC DNA]</scope>
    <source>
        <strain evidence="3">cv. SF193</strain>
        <tissue evidence="1">Leaves</tissue>
    </source>
</reference>
<reference evidence="1" key="3">
    <citation type="submission" date="2020-06" db="EMBL/GenBank/DDBJ databases">
        <title>Helianthus annuus Genome sequencing and assembly Release 2.</title>
        <authorList>
            <person name="Gouzy J."/>
            <person name="Langlade N."/>
            <person name="Munos S."/>
        </authorList>
    </citation>
    <scope>NUCLEOTIDE SEQUENCE</scope>
    <source>
        <tissue evidence="1">Leaves</tissue>
    </source>
</reference>
<dbReference type="EMBL" id="MNCJ02000331">
    <property type="protein sequence ID" value="KAF5759878.1"/>
    <property type="molecule type" value="Genomic_DNA"/>
</dbReference>
<organism evidence="2 3">
    <name type="scientific">Helianthus annuus</name>
    <name type="common">Common sunflower</name>
    <dbReference type="NCBI Taxonomy" id="4232"/>
    <lineage>
        <taxon>Eukaryota</taxon>
        <taxon>Viridiplantae</taxon>
        <taxon>Streptophyta</taxon>
        <taxon>Embryophyta</taxon>
        <taxon>Tracheophyta</taxon>
        <taxon>Spermatophyta</taxon>
        <taxon>Magnoliopsida</taxon>
        <taxon>eudicotyledons</taxon>
        <taxon>Gunneridae</taxon>
        <taxon>Pentapetalae</taxon>
        <taxon>asterids</taxon>
        <taxon>campanulids</taxon>
        <taxon>Asterales</taxon>
        <taxon>Asteraceae</taxon>
        <taxon>Asteroideae</taxon>
        <taxon>Heliantheae alliance</taxon>
        <taxon>Heliantheae</taxon>
        <taxon>Helianthus</taxon>
    </lineage>
</organism>
<name>A0A251RPX9_HELAN</name>
<dbReference type="AlphaFoldDB" id="A0A251RPX9"/>
<dbReference type="Gramene" id="mRNA:HanXRQr2_Chr16g0746721">
    <property type="protein sequence ID" value="mRNA:HanXRQr2_Chr16g0746721"/>
    <property type="gene ID" value="HanXRQr2_Chr16g0746721"/>
</dbReference>
<dbReference type="EMBL" id="CM007906">
    <property type="protein sequence ID" value="OTF86563.1"/>
    <property type="molecule type" value="Genomic_DNA"/>
</dbReference>